<evidence type="ECO:0000313" key="2">
    <source>
        <dbReference type="EMBL" id="GMT21856.1"/>
    </source>
</evidence>
<name>A0AAV5VQH8_9BILA</name>
<dbReference type="InterPro" id="IPR013869">
    <property type="entry name" value="DUF1757"/>
</dbReference>
<dbReference type="Proteomes" id="UP001432322">
    <property type="component" value="Unassembled WGS sequence"/>
</dbReference>
<sequence length="155" mass="16534">FSMSSPWLKNFAGVKQSETEVQRVPNALVELGIHITCKTIQACTVLGSIIGTATALMLRKSLRLALARGGQYGALVGVAMGFVVTVASTRNKTEPEIYDRCYRLRHNTGQLWVDRSFALAAPLGFVAAGGLGLVAGINSAVFVTPIGRVAWNKIS</sequence>
<dbReference type="EMBL" id="BTSY01000004">
    <property type="protein sequence ID" value="GMT21856.1"/>
    <property type="molecule type" value="Genomic_DNA"/>
</dbReference>
<proteinExistence type="predicted"/>
<feature type="transmembrane region" description="Helical" evidence="1">
    <location>
        <begin position="70"/>
        <end position="89"/>
    </location>
</feature>
<feature type="transmembrane region" description="Helical" evidence="1">
    <location>
        <begin position="117"/>
        <end position="143"/>
    </location>
</feature>
<accession>A0AAV5VQH8</accession>
<evidence type="ECO:0000256" key="1">
    <source>
        <dbReference type="SAM" id="Phobius"/>
    </source>
</evidence>
<dbReference type="Pfam" id="PF08560">
    <property type="entry name" value="DUF1757"/>
    <property type="match status" value="1"/>
</dbReference>
<keyword evidence="3" id="KW-1185">Reference proteome</keyword>
<dbReference type="PANTHER" id="PTHR38636">
    <property type="entry name" value="PROTEIN CBG20488"/>
    <property type="match status" value="1"/>
</dbReference>
<dbReference type="PANTHER" id="PTHR38636:SF1">
    <property type="entry name" value="CHLORIDE CHANNEL PROTEIN CLC-D"/>
    <property type="match status" value="1"/>
</dbReference>
<comment type="caution">
    <text evidence="2">The sequence shown here is derived from an EMBL/GenBank/DDBJ whole genome shotgun (WGS) entry which is preliminary data.</text>
</comment>
<organism evidence="2 3">
    <name type="scientific">Pristionchus fissidentatus</name>
    <dbReference type="NCBI Taxonomy" id="1538716"/>
    <lineage>
        <taxon>Eukaryota</taxon>
        <taxon>Metazoa</taxon>
        <taxon>Ecdysozoa</taxon>
        <taxon>Nematoda</taxon>
        <taxon>Chromadorea</taxon>
        <taxon>Rhabditida</taxon>
        <taxon>Rhabditina</taxon>
        <taxon>Diplogasteromorpha</taxon>
        <taxon>Diplogasteroidea</taxon>
        <taxon>Neodiplogasteridae</taxon>
        <taxon>Pristionchus</taxon>
    </lineage>
</organism>
<gene>
    <name evidence="2" type="ORF">PFISCL1PPCAC_13153</name>
</gene>
<keyword evidence="1" id="KW-1133">Transmembrane helix</keyword>
<protein>
    <submittedName>
        <fullName evidence="2">Uncharacterized protein</fullName>
    </submittedName>
</protein>
<reference evidence="2" key="1">
    <citation type="submission" date="2023-10" db="EMBL/GenBank/DDBJ databases">
        <title>Genome assembly of Pristionchus species.</title>
        <authorList>
            <person name="Yoshida K."/>
            <person name="Sommer R.J."/>
        </authorList>
    </citation>
    <scope>NUCLEOTIDE SEQUENCE</scope>
    <source>
        <strain evidence="2">RS5133</strain>
    </source>
</reference>
<evidence type="ECO:0000313" key="3">
    <source>
        <dbReference type="Proteomes" id="UP001432322"/>
    </source>
</evidence>
<feature type="non-terminal residue" evidence="2">
    <location>
        <position position="155"/>
    </location>
</feature>
<keyword evidence="1" id="KW-0812">Transmembrane</keyword>
<dbReference type="AlphaFoldDB" id="A0AAV5VQH8"/>
<feature type="non-terminal residue" evidence="2">
    <location>
        <position position="1"/>
    </location>
</feature>
<keyword evidence="1" id="KW-0472">Membrane</keyword>